<feature type="region of interest" description="Disordered" evidence="1">
    <location>
        <begin position="144"/>
        <end position="187"/>
    </location>
</feature>
<reference evidence="3" key="1">
    <citation type="submission" date="2023-06" db="EMBL/GenBank/DDBJ databases">
        <authorList>
            <consortium name="Lawrence Berkeley National Laboratory"/>
            <person name="Ahrendt S."/>
            <person name="Sahu N."/>
            <person name="Indic B."/>
            <person name="Wong-Bajracharya J."/>
            <person name="Merenyi Z."/>
            <person name="Ke H.-M."/>
            <person name="Monk M."/>
            <person name="Kocsube S."/>
            <person name="Drula E."/>
            <person name="Lipzen A."/>
            <person name="Balint B."/>
            <person name="Henrissat B."/>
            <person name="Andreopoulos B."/>
            <person name="Martin F.M."/>
            <person name="Harder C.B."/>
            <person name="Rigling D."/>
            <person name="Ford K.L."/>
            <person name="Foster G.D."/>
            <person name="Pangilinan J."/>
            <person name="Papanicolaou A."/>
            <person name="Barry K."/>
            <person name="LaButti K."/>
            <person name="Viragh M."/>
            <person name="Koriabine M."/>
            <person name="Yan M."/>
            <person name="Riley R."/>
            <person name="Champramary S."/>
            <person name="Plett K.L."/>
            <person name="Tsai I.J."/>
            <person name="Slot J."/>
            <person name="Sipos G."/>
            <person name="Plett J."/>
            <person name="Nagy L.G."/>
            <person name="Grigoriev I.V."/>
        </authorList>
    </citation>
    <scope>NUCLEOTIDE SEQUENCE</scope>
    <source>
        <strain evidence="3">HWK02</strain>
    </source>
</reference>
<dbReference type="Proteomes" id="UP001175228">
    <property type="component" value="Unassembled WGS sequence"/>
</dbReference>
<evidence type="ECO:0000313" key="4">
    <source>
        <dbReference type="Proteomes" id="UP001175228"/>
    </source>
</evidence>
<name>A0AA39PJR6_9AGAR</name>
<accession>A0AA39PJR6</accession>
<feature type="signal peptide" evidence="2">
    <location>
        <begin position="1"/>
        <end position="20"/>
    </location>
</feature>
<feature type="chain" id="PRO_5041426152" description="Secreted protein" evidence="2">
    <location>
        <begin position="21"/>
        <end position="238"/>
    </location>
</feature>
<keyword evidence="4" id="KW-1185">Reference proteome</keyword>
<keyword evidence="2" id="KW-0732">Signal</keyword>
<dbReference type="EMBL" id="JAUEPU010000049">
    <property type="protein sequence ID" value="KAK0485572.1"/>
    <property type="molecule type" value="Genomic_DNA"/>
</dbReference>
<evidence type="ECO:0000256" key="2">
    <source>
        <dbReference type="SAM" id="SignalP"/>
    </source>
</evidence>
<organism evidence="3 4">
    <name type="scientific">Armillaria luteobubalina</name>
    <dbReference type="NCBI Taxonomy" id="153913"/>
    <lineage>
        <taxon>Eukaryota</taxon>
        <taxon>Fungi</taxon>
        <taxon>Dikarya</taxon>
        <taxon>Basidiomycota</taxon>
        <taxon>Agaricomycotina</taxon>
        <taxon>Agaricomycetes</taxon>
        <taxon>Agaricomycetidae</taxon>
        <taxon>Agaricales</taxon>
        <taxon>Marasmiineae</taxon>
        <taxon>Physalacriaceae</taxon>
        <taxon>Armillaria</taxon>
    </lineage>
</organism>
<dbReference type="AlphaFoldDB" id="A0AA39PJR6"/>
<sequence>MMLILLLGFATSLFVASTNAGDRNEQPGSPHNWSGTMNPGWGSPWGGNWGTNSNMNMANNMASTGPNASIAHPGGTQVPVWPGQFFGQHPNMGPLGMFYPLNWGGYLYPIPHPTYNQPCDDWMIVNDNINCQTNSGQLDQTTEEMLHPNNPIGQEDAQMEPQGTSTSKGKEKASEEEVQQLARDDEEYRIRVRQQDVHDEPIPPEVLAIARRLHREDRVDKLEQRLKQAHESLATALQ</sequence>
<comment type="caution">
    <text evidence="3">The sequence shown here is derived from an EMBL/GenBank/DDBJ whole genome shotgun (WGS) entry which is preliminary data.</text>
</comment>
<protein>
    <recommendedName>
        <fullName evidence="5">Secreted protein</fullName>
    </recommendedName>
</protein>
<evidence type="ECO:0008006" key="5">
    <source>
        <dbReference type="Google" id="ProtNLM"/>
    </source>
</evidence>
<evidence type="ECO:0000256" key="1">
    <source>
        <dbReference type="SAM" id="MobiDB-lite"/>
    </source>
</evidence>
<gene>
    <name evidence="3" type="ORF">EDD18DRAFT_1111372</name>
</gene>
<proteinExistence type="predicted"/>
<evidence type="ECO:0000313" key="3">
    <source>
        <dbReference type="EMBL" id="KAK0485572.1"/>
    </source>
</evidence>